<gene>
    <name evidence="2" type="ORF">FANTH_3468</name>
</gene>
<comment type="caution">
    <text evidence="2">The sequence shown here is derived from an EMBL/GenBank/DDBJ whole genome shotgun (WGS) entry which is preliminary data.</text>
</comment>
<name>A0A8H4ZSK3_9HYPO</name>
<evidence type="ECO:0000313" key="3">
    <source>
        <dbReference type="Proteomes" id="UP000573603"/>
    </source>
</evidence>
<reference evidence="2 3" key="1">
    <citation type="journal article" date="2020" name="BMC Genomics">
        <title>Correction to: Identification and distribution of gene clusters required for synthesis of sphingolipid metabolism inhibitors in diverse species of the filamentous fungus Fusarium.</title>
        <authorList>
            <person name="Kim H.S."/>
            <person name="Lohmar J.M."/>
            <person name="Busman M."/>
            <person name="Brown D.W."/>
            <person name="Naumann T.A."/>
            <person name="Divon H.H."/>
            <person name="Lysoe E."/>
            <person name="Uhlig S."/>
            <person name="Proctor R.H."/>
        </authorList>
    </citation>
    <scope>NUCLEOTIDE SEQUENCE [LARGE SCALE GENOMIC DNA]</scope>
    <source>
        <strain evidence="2 3">NRRL 25214</strain>
    </source>
</reference>
<feature type="chain" id="PRO_5034253442" description="Transforming acidic coiled-coil containing protein 3" evidence="1">
    <location>
        <begin position="27"/>
        <end position="229"/>
    </location>
</feature>
<evidence type="ECO:0000256" key="1">
    <source>
        <dbReference type="SAM" id="SignalP"/>
    </source>
</evidence>
<dbReference type="Proteomes" id="UP000573603">
    <property type="component" value="Unassembled WGS sequence"/>
</dbReference>
<accession>A0A8H4ZSK3</accession>
<feature type="signal peptide" evidence="1">
    <location>
        <begin position="1"/>
        <end position="26"/>
    </location>
</feature>
<dbReference type="EMBL" id="JABEVY010000068">
    <property type="protein sequence ID" value="KAF5251446.1"/>
    <property type="molecule type" value="Genomic_DNA"/>
</dbReference>
<keyword evidence="3" id="KW-1185">Reference proteome</keyword>
<evidence type="ECO:0008006" key="4">
    <source>
        <dbReference type="Google" id="ProtNLM"/>
    </source>
</evidence>
<keyword evidence="1" id="KW-0732">Signal</keyword>
<dbReference type="AlphaFoldDB" id="A0A8H4ZSK3"/>
<protein>
    <recommendedName>
        <fullName evidence="4">Transforming acidic coiled-coil containing protein 3</fullName>
    </recommendedName>
</protein>
<proteinExistence type="predicted"/>
<sequence>MLSSPCMMRNALLLLSSITAIATTYASPVASSTTSIITPPLTTSILDPVAPPVIAAVTTPEDIHMVIRAVSSLASDMYFTASNIGGRGVEVEIIGNTYLRCRDMIEGVQQAFDKIGGRPQTPFSYENQKGICSMFDLFGIDQSKLLTMLVRDLESISRDGFIDHFGDCFQRLQPALNMFIEELTAYAPDCEFEMLRRKDQLEVGLSNALGRVLDYRAGHAPDRIPLALD</sequence>
<evidence type="ECO:0000313" key="2">
    <source>
        <dbReference type="EMBL" id="KAF5251446.1"/>
    </source>
</evidence>
<organism evidence="2 3">
    <name type="scientific">Fusarium anthophilum</name>
    <dbReference type="NCBI Taxonomy" id="48485"/>
    <lineage>
        <taxon>Eukaryota</taxon>
        <taxon>Fungi</taxon>
        <taxon>Dikarya</taxon>
        <taxon>Ascomycota</taxon>
        <taxon>Pezizomycotina</taxon>
        <taxon>Sordariomycetes</taxon>
        <taxon>Hypocreomycetidae</taxon>
        <taxon>Hypocreales</taxon>
        <taxon>Nectriaceae</taxon>
        <taxon>Fusarium</taxon>
        <taxon>Fusarium fujikuroi species complex</taxon>
    </lineage>
</organism>